<proteinExistence type="predicted"/>
<evidence type="ECO:0000256" key="5">
    <source>
        <dbReference type="SAM" id="MobiDB-lite"/>
    </source>
</evidence>
<accession>A0A5C6E0G0</accession>
<keyword evidence="8" id="KW-1185">Reference proteome</keyword>
<gene>
    <name evidence="7" type="primary">dagK</name>
    <name evidence="7" type="ORF">Poly41_16610</name>
</gene>
<name>A0A5C6E0G0_9BACT</name>
<keyword evidence="2" id="KW-0547">Nucleotide-binding</keyword>
<dbReference type="PROSITE" id="PS50146">
    <property type="entry name" value="DAGK"/>
    <property type="match status" value="1"/>
</dbReference>
<evidence type="ECO:0000256" key="4">
    <source>
        <dbReference type="ARBA" id="ARBA00022840"/>
    </source>
</evidence>
<dbReference type="InterPro" id="IPR016064">
    <property type="entry name" value="NAD/diacylglycerol_kinase_sf"/>
</dbReference>
<evidence type="ECO:0000259" key="6">
    <source>
        <dbReference type="PROSITE" id="PS50146"/>
    </source>
</evidence>
<dbReference type="GO" id="GO:0005886">
    <property type="term" value="C:plasma membrane"/>
    <property type="evidence" value="ECO:0007669"/>
    <property type="project" value="TreeGrafter"/>
</dbReference>
<dbReference type="EC" id="2.7.1.107" evidence="7"/>
<dbReference type="Gene3D" id="3.40.50.10330">
    <property type="entry name" value="Probable inorganic polyphosphate/atp-NAD kinase, domain 1"/>
    <property type="match status" value="1"/>
</dbReference>
<feature type="compositionally biased region" description="Basic and acidic residues" evidence="5">
    <location>
        <begin position="311"/>
        <end position="320"/>
    </location>
</feature>
<dbReference type="InterPro" id="IPR001206">
    <property type="entry name" value="Diacylglycerol_kinase_cat_dom"/>
</dbReference>
<keyword evidence="1 7" id="KW-0808">Transferase</keyword>
<feature type="domain" description="DAGKc" evidence="6">
    <location>
        <begin position="9"/>
        <end position="138"/>
    </location>
</feature>
<dbReference type="InterPro" id="IPR050187">
    <property type="entry name" value="Lipid_Phosphate_FormReg"/>
</dbReference>
<dbReference type="GO" id="GO:0004143">
    <property type="term" value="F:ATP-dependent diacylglycerol kinase activity"/>
    <property type="evidence" value="ECO:0007669"/>
    <property type="project" value="UniProtKB-EC"/>
</dbReference>
<dbReference type="PANTHER" id="PTHR12358:SF106">
    <property type="entry name" value="LIPID KINASE YEGS"/>
    <property type="match status" value="1"/>
</dbReference>
<evidence type="ECO:0000256" key="2">
    <source>
        <dbReference type="ARBA" id="ARBA00022741"/>
    </source>
</evidence>
<dbReference type="Gene3D" id="2.60.200.40">
    <property type="match status" value="1"/>
</dbReference>
<evidence type="ECO:0000313" key="8">
    <source>
        <dbReference type="Proteomes" id="UP000319143"/>
    </source>
</evidence>
<feature type="region of interest" description="Disordered" evidence="5">
    <location>
        <begin position="301"/>
        <end position="320"/>
    </location>
</feature>
<reference evidence="7 8" key="1">
    <citation type="submission" date="2019-02" db="EMBL/GenBank/DDBJ databases">
        <title>Deep-cultivation of Planctomycetes and their phenomic and genomic characterization uncovers novel biology.</title>
        <authorList>
            <person name="Wiegand S."/>
            <person name="Jogler M."/>
            <person name="Boedeker C."/>
            <person name="Pinto D."/>
            <person name="Vollmers J."/>
            <person name="Rivas-Marin E."/>
            <person name="Kohn T."/>
            <person name="Peeters S.H."/>
            <person name="Heuer A."/>
            <person name="Rast P."/>
            <person name="Oberbeckmann S."/>
            <person name="Bunk B."/>
            <person name="Jeske O."/>
            <person name="Meyerdierks A."/>
            <person name="Storesund J.E."/>
            <person name="Kallscheuer N."/>
            <person name="Luecker S."/>
            <person name="Lage O.M."/>
            <person name="Pohl T."/>
            <person name="Merkel B.J."/>
            <person name="Hornburger P."/>
            <person name="Mueller R.-W."/>
            <person name="Bruemmer F."/>
            <person name="Labrenz M."/>
            <person name="Spormann A.M."/>
            <person name="Op Den Camp H."/>
            <person name="Overmann J."/>
            <person name="Amann R."/>
            <person name="Jetten M.S.M."/>
            <person name="Mascher T."/>
            <person name="Medema M.H."/>
            <person name="Devos D.P."/>
            <person name="Kaster A.-K."/>
            <person name="Ovreas L."/>
            <person name="Rohde M."/>
            <person name="Galperin M.Y."/>
            <person name="Jogler C."/>
        </authorList>
    </citation>
    <scope>NUCLEOTIDE SEQUENCE [LARGE SCALE GENOMIC DNA]</scope>
    <source>
        <strain evidence="7 8">Poly41</strain>
    </source>
</reference>
<dbReference type="SUPFAM" id="SSF111331">
    <property type="entry name" value="NAD kinase/diacylglycerol kinase-like"/>
    <property type="match status" value="1"/>
</dbReference>
<dbReference type="InterPro" id="IPR017438">
    <property type="entry name" value="ATP-NAD_kinase_N"/>
</dbReference>
<evidence type="ECO:0000313" key="7">
    <source>
        <dbReference type="EMBL" id="TWU40826.1"/>
    </source>
</evidence>
<dbReference type="RefSeq" id="WP_231615507.1">
    <property type="nucleotide sequence ID" value="NZ_SJPV01000002.1"/>
</dbReference>
<dbReference type="EMBL" id="SJPV01000002">
    <property type="protein sequence ID" value="TWU40826.1"/>
    <property type="molecule type" value="Genomic_DNA"/>
</dbReference>
<comment type="caution">
    <text evidence="7">The sequence shown here is derived from an EMBL/GenBank/DDBJ whole genome shotgun (WGS) entry which is preliminary data.</text>
</comment>
<evidence type="ECO:0000256" key="3">
    <source>
        <dbReference type="ARBA" id="ARBA00022777"/>
    </source>
</evidence>
<protein>
    <submittedName>
        <fullName evidence="7">Diacylglycerol kinase</fullName>
        <ecNumber evidence="7">2.7.1.107</ecNumber>
    </submittedName>
</protein>
<organism evidence="7 8">
    <name type="scientific">Novipirellula artificiosorum</name>
    <dbReference type="NCBI Taxonomy" id="2528016"/>
    <lineage>
        <taxon>Bacteria</taxon>
        <taxon>Pseudomonadati</taxon>
        <taxon>Planctomycetota</taxon>
        <taxon>Planctomycetia</taxon>
        <taxon>Pirellulales</taxon>
        <taxon>Pirellulaceae</taxon>
        <taxon>Novipirellula</taxon>
    </lineage>
</organism>
<dbReference type="Pfam" id="PF00781">
    <property type="entry name" value="DAGK_cat"/>
    <property type="match status" value="1"/>
</dbReference>
<dbReference type="GO" id="GO:0005524">
    <property type="term" value="F:ATP binding"/>
    <property type="evidence" value="ECO:0007669"/>
    <property type="project" value="UniProtKB-KW"/>
</dbReference>
<keyword evidence="3 7" id="KW-0418">Kinase</keyword>
<dbReference type="Pfam" id="PF19279">
    <property type="entry name" value="YegS_C"/>
    <property type="match status" value="1"/>
</dbReference>
<keyword evidence="4" id="KW-0067">ATP-binding</keyword>
<dbReference type="AlphaFoldDB" id="A0A5C6E0G0"/>
<dbReference type="InterPro" id="IPR045540">
    <property type="entry name" value="YegS/DAGK_C"/>
</dbReference>
<evidence type="ECO:0000256" key="1">
    <source>
        <dbReference type="ARBA" id="ARBA00022679"/>
    </source>
</evidence>
<sequence length="320" mass="35694">MPDEFQTCPELTTVMVCASPRAGSGKKREQIPKLTERLERAGFTVKLTDSIDAIRKQIAASVDADERSLVVVAAGGDGTVSLVAELTPPEFPIVPMPLGTENLLARHYGFSANAEDVFQCITRGTDHTIDAGRANGKLFLVMASCGFDAEVVRDVHLRRRGHIHRLSYLRPILRAVRKYRFPQLHIELAINGTTMASQKAHWAMTFNLPCYAANLRIEPSAIADDGKLDLITFAKGTRASGLAYVASVMVGRHLRREDVVRTRATQITIRSDRRVPYQLDGDYVGRLPLMIETLPRRVRLRMPPKQPSTRDVAERKRSIR</sequence>
<dbReference type="Proteomes" id="UP000319143">
    <property type="component" value="Unassembled WGS sequence"/>
</dbReference>
<dbReference type="PANTHER" id="PTHR12358">
    <property type="entry name" value="SPHINGOSINE KINASE"/>
    <property type="match status" value="1"/>
</dbReference>